<organism evidence="5 6">
    <name type="scientific">Steinernema glaseri</name>
    <dbReference type="NCBI Taxonomy" id="37863"/>
    <lineage>
        <taxon>Eukaryota</taxon>
        <taxon>Metazoa</taxon>
        <taxon>Ecdysozoa</taxon>
        <taxon>Nematoda</taxon>
        <taxon>Chromadorea</taxon>
        <taxon>Rhabditida</taxon>
        <taxon>Tylenchina</taxon>
        <taxon>Panagrolaimomorpha</taxon>
        <taxon>Strongyloidoidea</taxon>
        <taxon>Steinernematidae</taxon>
        <taxon>Steinernema</taxon>
    </lineage>
</organism>
<keyword evidence="1" id="KW-0324">Glycolysis</keyword>
<name>A0A1I7Y0V6_9BILA</name>
<dbReference type="PANTHER" id="PTHR48100:SF1">
    <property type="entry name" value="HISTIDINE PHOSPHATASE FAMILY PROTEIN-RELATED"/>
    <property type="match status" value="1"/>
</dbReference>
<keyword evidence="5" id="KW-1185">Reference proteome</keyword>
<dbReference type="Pfam" id="PF00300">
    <property type="entry name" value="His_Phos_1"/>
    <property type="match status" value="1"/>
</dbReference>
<keyword evidence="2" id="KW-0413">Isomerase</keyword>
<dbReference type="CDD" id="cd07067">
    <property type="entry name" value="HP_PGM_like"/>
    <property type="match status" value="1"/>
</dbReference>
<dbReference type="GO" id="GO:0005737">
    <property type="term" value="C:cytoplasm"/>
    <property type="evidence" value="ECO:0007669"/>
    <property type="project" value="TreeGrafter"/>
</dbReference>
<evidence type="ECO:0000256" key="1">
    <source>
        <dbReference type="ARBA" id="ARBA00023152"/>
    </source>
</evidence>
<dbReference type="PROSITE" id="PS00175">
    <property type="entry name" value="PG_MUTASE"/>
    <property type="match status" value="1"/>
</dbReference>
<dbReference type="PANTHER" id="PTHR48100">
    <property type="entry name" value="BROAD-SPECIFICITY PHOSPHATASE YOR283W-RELATED"/>
    <property type="match status" value="1"/>
</dbReference>
<reference evidence="6" key="1">
    <citation type="submission" date="2016-11" db="UniProtKB">
        <authorList>
            <consortium name="WormBaseParasite"/>
        </authorList>
    </citation>
    <scope>IDENTIFICATION</scope>
</reference>
<dbReference type="InterPro" id="IPR001345">
    <property type="entry name" value="PG/BPGM_mutase_AS"/>
</dbReference>
<evidence type="ECO:0000256" key="4">
    <source>
        <dbReference type="PIRSR" id="PIRSR613078-2"/>
    </source>
</evidence>
<evidence type="ECO:0000256" key="2">
    <source>
        <dbReference type="ARBA" id="ARBA00023235"/>
    </source>
</evidence>
<dbReference type="InterPro" id="IPR029033">
    <property type="entry name" value="His_PPase_superfam"/>
</dbReference>
<sequence length="212" mass="23931">MNTSICLIRHGETAWNAVRRLQGWQDIELNETGREQARALQSYLCSAAFQMPVDAVISSDLQRASETAKIACQHWDIKVQQVQGLRERGFGALEGQAWDAAGRHGPDQPDDTVDIDYAVEGGESLRQFQMRILSCFEELSQRNAGKNLLVFAHGGVIDMVWRKLNQQPLNAKRTHAILNTSLNFFSIDADLNWTCRQWGQLPHLNTALDEQI</sequence>
<feature type="active site" description="Proton donor/acceptor" evidence="3">
    <location>
        <position position="87"/>
    </location>
</feature>
<protein>
    <submittedName>
        <fullName evidence="6">Histidine phosphatase family protein</fullName>
    </submittedName>
</protein>
<evidence type="ECO:0000313" key="6">
    <source>
        <dbReference type="WBParaSite" id="L893_g11504.t1"/>
    </source>
</evidence>
<dbReference type="GO" id="GO:0016791">
    <property type="term" value="F:phosphatase activity"/>
    <property type="evidence" value="ECO:0007669"/>
    <property type="project" value="TreeGrafter"/>
</dbReference>
<feature type="binding site" evidence="4">
    <location>
        <position position="63"/>
    </location>
    <ligand>
        <name>substrate</name>
    </ligand>
</feature>
<dbReference type="Proteomes" id="UP000095287">
    <property type="component" value="Unplaced"/>
</dbReference>
<evidence type="ECO:0000256" key="3">
    <source>
        <dbReference type="PIRSR" id="PIRSR613078-1"/>
    </source>
</evidence>
<dbReference type="WBParaSite" id="L893_g11504.t1">
    <property type="protein sequence ID" value="L893_g11504.t1"/>
    <property type="gene ID" value="L893_g11504"/>
</dbReference>
<dbReference type="InterPro" id="IPR013078">
    <property type="entry name" value="His_Pase_superF_clade-1"/>
</dbReference>
<evidence type="ECO:0000313" key="5">
    <source>
        <dbReference type="Proteomes" id="UP000095287"/>
    </source>
</evidence>
<accession>A0A1I7Y0V6</accession>
<dbReference type="InterPro" id="IPR050275">
    <property type="entry name" value="PGM_Phosphatase"/>
</dbReference>
<proteinExistence type="predicted"/>
<dbReference type="SMART" id="SM00855">
    <property type="entry name" value="PGAM"/>
    <property type="match status" value="1"/>
</dbReference>
<feature type="binding site" evidence="4">
    <location>
        <begin position="9"/>
        <end position="16"/>
    </location>
    <ligand>
        <name>substrate</name>
    </ligand>
</feature>
<dbReference type="SUPFAM" id="SSF53254">
    <property type="entry name" value="Phosphoglycerate mutase-like"/>
    <property type="match status" value="1"/>
</dbReference>
<dbReference type="Gene3D" id="3.40.50.1240">
    <property type="entry name" value="Phosphoglycerate mutase-like"/>
    <property type="match status" value="1"/>
</dbReference>
<dbReference type="AlphaFoldDB" id="A0A1I7Y0V6"/>
<feature type="active site" description="Tele-phosphohistidine intermediate" evidence="3">
    <location>
        <position position="10"/>
    </location>
</feature>